<dbReference type="NCBIfam" id="TIGR01730">
    <property type="entry name" value="RND_mfp"/>
    <property type="match status" value="1"/>
</dbReference>
<dbReference type="InterPro" id="IPR006143">
    <property type="entry name" value="RND_pump_MFP"/>
</dbReference>
<dbReference type="Gene3D" id="2.40.50.100">
    <property type="match status" value="1"/>
</dbReference>
<dbReference type="AlphaFoldDB" id="A0A6C2U723"/>
<keyword evidence="3" id="KW-0732">Signal</keyword>
<dbReference type="GO" id="GO:0016020">
    <property type="term" value="C:membrane"/>
    <property type="evidence" value="ECO:0007669"/>
    <property type="project" value="InterPro"/>
</dbReference>
<keyword evidence="2" id="KW-0813">Transport</keyword>
<dbReference type="RefSeq" id="WP_136081437.1">
    <property type="nucleotide sequence ID" value="NZ_CAAHFG010000003.1"/>
</dbReference>
<dbReference type="GO" id="GO:0022857">
    <property type="term" value="F:transmembrane transporter activity"/>
    <property type="evidence" value="ECO:0007669"/>
    <property type="project" value="InterPro"/>
</dbReference>
<dbReference type="EMBL" id="CAAHFG010000003">
    <property type="protein sequence ID" value="VGO15872.1"/>
    <property type="molecule type" value="Genomic_DNA"/>
</dbReference>
<dbReference type="GO" id="GO:0015679">
    <property type="term" value="P:plasma membrane copper ion transport"/>
    <property type="evidence" value="ECO:0007669"/>
    <property type="project" value="TreeGrafter"/>
</dbReference>
<evidence type="ECO:0000256" key="1">
    <source>
        <dbReference type="ARBA" id="ARBA00009477"/>
    </source>
</evidence>
<comment type="similarity">
    <text evidence="1">Belongs to the membrane fusion protein (MFP) (TC 8.A.1) family.</text>
</comment>
<dbReference type="Pfam" id="PF25893">
    <property type="entry name" value="HH_CzcB"/>
    <property type="match status" value="1"/>
</dbReference>
<dbReference type="PANTHER" id="PTHR30097:SF4">
    <property type="entry name" value="SLR6042 PROTEIN"/>
    <property type="match status" value="1"/>
</dbReference>
<gene>
    <name evidence="8" type="primary">czcB_1</name>
    <name evidence="8" type="ORF">PDESU_04459</name>
</gene>
<dbReference type="FunFam" id="2.40.30.170:FF:000010">
    <property type="entry name" value="Efflux RND transporter periplasmic adaptor subunit"/>
    <property type="match status" value="1"/>
</dbReference>
<accession>A0A6C2U723</accession>
<sequence length="398" mass="43451">MKTVTNHKITIMSIALLFAGFSTLETHAAGEHADNVTHDDQVKRLVVTQEQVKQLGIKISKAKTGNVPNEIRTPGEIRMDENWVAHVAPQITGVAKQVNGKPGEWVEKGAVLAVINSRELATAKSEYLAAVEVTALREESFKREEKLFSKKISAEHAYHEAELALSEARITERNCRQNLLSFGLTQDELKKLDQETEEDFSSYRVAAPIQGTIIQKDLIQGEVIQEGENLFVVADLSSVWVDLAIGQNDIPLIKKGYPVTIQLPGALDVSAAVGFISPVVDPQTRTAAVRLTLDNANGHLRPGTFVEAIIQIPSDRQAIVVPKDAVQLVFDHPTVFVWNNGSFEQREVSTGISDGKNIEILYGVSEEELVASVNAFHLKAEVIKAAAGDIVSGHGHAH</sequence>
<evidence type="ECO:0000256" key="2">
    <source>
        <dbReference type="ARBA" id="ARBA00022448"/>
    </source>
</evidence>
<dbReference type="InterPro" id="IPR058649">
    <property type="entry name" value="CzcB_C"/>
</dbReference>
<dbReference type="InterPro" id="IPR058648">
    <property type="entry name" value="HH_CzcB-like"/>
</dbReference>
<dbReference type="InterPro" id="IPR051909">
    <property type="entry name" value="MFP_Cation_Efflux"/>
</dbReference>
<dbReference type="GO" id="GO:0060003">
    <property type="term" value="P:copper ion export"/>
    <property type="evidence" value="ECO:0007669"/>
    <property type="project" value="TreeGrafter"/>
</dbReference>
<dbReference type="GO" id="GO:0030288">
    <property type="term" value="C:outer membrane-bounded periplasmic space"/>
    <property type="evidence" value="ECO:0007669"/>
    <property type="project" value="TreeGrafter"/>
</dbReference>
<keyword evidence="9" id="KW-1185">Reference proteome</keyword>
<dbReference type="Gene3D" id="2.40.30.170">
    <property type="match status" value="1"/>
</dbReference>
<organism evidence="8 9">
    <name type="scientific">Pontiella desulfatans</name>
    <dbReference type="NCBI Taxonomy" id="2750659"/>
    <lineage>
        <taxon>Bacteria</taxon>
        <taxon>Pseudomonadati</taxon>
        <taxon>Kiritimatiellota</taxon>
        <taxon>Kiritimatiellia</taxon>
        <taxon>Kiritimatiellales</taxon>
        <taxon>Pontiellaceae</taxon>
        <taxon>Pontiella</taxon>
    </lineage>
</organism>
<evidence type="ECO:0000259" key="4">
    <source>
        <dbReference type="Pfam" id="PF25893"/>
    </source>
</evidence>
<dbReference type="Pfam" id="PF25954">
    <property type="entry name" value="Beta-barrel_RND_2"/>
    <property type="match status" value="1"/>
</dbReference>
<feature type="domain" description="CzcB-like alpha-helical hairpin" evidence="4">
    <location>
        <begin position="123"/>
        <end position="180"/>
    </location>
</feature>
<feature type="signal peptide" evidence="3">
    <location>
        <begin position="1"/>
        <end position="28"/>
    </location>
</feature>
<dbReference type="GO" id="GO:0046914">
    <property type="term" value="F:transition metal ion binding"/>
    <property type="evidence" value="ECO:0007669"/>
    <property type="project" value="TreeGrafter"/>
</dbReference>
<protein>
    <submittedName>
        <fullName evidence="8">Cobalt-zinc-cadmium resistance protein CzcB</fullName>
    </submittedName>
</protein>
<feature type="domain" description="CusB-like beta-barrel" evidence="5">
    <location>
        <begin position="238"/>
        <end position="310"/>
    </location>
</feature>
<evidence type="ECO:0000313" key="9">
    <source>
        <dbReference type="Proteomes" id="UP000366872"/>
    </source>
</evidence>
<feature type="domain" description="CzcB-like C-terminal circularly permuted SH3-like" evidence="7">
    <location>
        <begin position="319"/>
        <end position="379"/>
    </location>
</feature>
<feature type="domain" description="CzcB-like barrel-sandwich hybrid" evidence="6">
    <location>
        <begin position="84"/>
        <end position="235"/>
    </location>
</feature>
<dbReference type="InterPro" id="IPR058647">
    <property type="entry name" value="BSH_CzcB-like"/>
</dbReference>
<dbReference type="SUPFAM" id="SSF111369">
    <property type="entry name" value="HlyD-like secretion proteins"/>
    <property type="match status" value="1"/>
</dbReference>
<dbReference type="Gene3D" id="2.40.420.20">
    <property type="match status" value="1"/>
</dbReference>
<feature type="chain" id="PRO_5025502438" evidence="3">
    <location>
        <begin position="29"/>
        <end position="398"/>
    </location>
</feature>
<evidence type="ECO:0000259" key="7">
    <source>
        <dbReference type="Pfam" id="PF25975"/>
    </source>
</evidence>
<dbReference type="Pfam" id="PF25975">
    <property type="entry name" value="CzcB_C"/>
    <property type="match status" value="1"/>
</dbReference>
<reference evidence="8 9" key="1">
    <citation type="submission" date="2019-04" db="EMBL/GenBank/DDBJ databases">
        <authorList>
            <person name="Van Vliet M D."/>
        </authorList>
    </citation>
    <scope>NUCLEOTIDE SEQUENCE [LARGE SCALE GENOMIC DNA]</scope>
    <source>
        <strain evidence="8 9">F1</strain>
    </source>
</reference>
<proteinExistence type="inferred from homology"/>
<dbReference type="InterPro" id="IPR058792">
    <property type="entry name" value="Beta-barrel_RND_2"/>
</dbReference>
<evidence type="ECO:0000259" key="6">
    <source>
        <dbReference type="Pfam" id="PF25973"/>
    </source>
</evidence>
<name>A0A6C2U723_PONDE</name>
<dbReference type="PANTHER" id="PTHR30097">
    <property type="entry name" value="CATION EFFLUX SYSTEM PROTEIN CUSB"/>
    <property type="match status" value="1"/>
</dbReference>
<evidence type="ECO:0000256" key="3">
    <source>
        <dbReference type="SAM" id="SignalP"/>
    </source>
</evidence>
<dbReference type="Pfam" id="PF25973">
    <property type="entry name" value="BSH_CzcB"/>
    <property type="match status" value="1"/>
</dbReference>
<evidence type="ECO:0000259" key="5">
    <source>
        <dbReference type="Pfam" id="PF25954"/>
    </source>
</evidence>
<dbReference type="Proteomes" id="UP000366872">
    <property type="component" value="Unassembled WGS sequence"/>
</dbReference>
<evidence type="ECO:0000313" key="8">
    <source>
        <dbReference type="EMBL" id="VGO15872.1"/>
    </source>
</evidence>